<evidence type="ECO:0000256" key="2">
    <source>
        <dbReference type="ARBA" id="ARBA00006679"/>
    </source>
</evidence>
<evidence type="ECO:0000256" key="5">
    <source>
        <dbReference type="ARBA" id="ARBA00022989"/>
    </source>
</evidence>
<keyword evidence="5 7" id="KW-1133">Transmembrane helix</keyword>
<comment type="subcellular location">
    <subcellularLocation>
        <location evidence="1">Cell membrane</location>
        <topology evidence="1">Multi-pass membrane protein</topology>
    </subcellularLocation>
</comment>
<evidence type="ECO:0000256" key="4">
    <source>
        <dbReference type="ARBA" id="ARBA00022692"/>
    </source>
</evidence>
<dbReference type="InterPro" id="IPR051907">
    <property type="entry name" value="DoxX-like_oxidoreductase"/>
</dbReference>
<evidence type="ECO:0000256" key="7">
    <source>
        <dbReference type="SAM" id="Phobius"/>
    </source>
</evidence>
<protein>
    <submittedName>
        <fullName evidence="8">DoxX family protein</fullName>
    </submittedName>
</protein>
<keyword evidence="3" id="KW-1003">Cell membrane</keyword>
<evidence type="ECO:0000313" key="9">
    <source>
        <dbReference type="Proteomes" id="UP000593892"/>
    </source>
</evidence>
<dbReference type="KEGG" id="pfer:IRI77_36190"/>
<dbReference type="AlphaFoldDB" id="A0A7S7SKB3"/>
<reference evidence="8 9" key="1">
    <citation type="submission" date="2020-10" db="EMBL/GenBank/DDBJ databases">
        <title>Complete genome sequence of Paludibaculum fermentans P105T, a facultatively anaerobic acidobacterium capable of dissimilatory Fe(III) reduction.</title>
        <authorList>
            <person name="Dedysh S.N."/>
            <person name="Beletsky A.V."/>
            <person name="Kulichevskaya I.S."/>
            <person name="Mardanov A.V."/>
            <person name="Ravin N.V."/>
        </authorList>
    </citation>
    <scope>NUCLEOTIDE SEQUENCE [LARGE SCALE GENOMIC DNA]</scope>
    <source>
        <strain evidence="8 9">P105</strain>
    </source>
</reference>
<comment type="similarity">
    <text evidence="2">Belongs to the DoxX family.</text>
</comment>
<name>A0A7S7SKB3_PALFE</name>
<dbReference type="Proteomes" id="UP000593892">
    <property type="component" value="Chromosome"/>
</dbReference>
<feature type="transmembrane region" description="Helical" evidence="7">
    <location>
        <begin position="14"/>
        <end position="34"/>
    </location>
</feature>
<keyword evidence="9" id="KW-1185">Reference proteome</keyword>
<dbReference type="EMBL" id="CP063849">
    <property type="protein sequence ID" value="QOY88119.1"/>
    <property type="molecule type" value="Genomic_DNA"/>
</dbReference>
<evidence type="ECO:0000313" key="8">
    <source>
        <dbReference type="EMBL" id="QOY88119.1"/>
    </source>
</evidence>
<dbReference type="GO" id="GO:0005886">
    <property type="term" value="C:plasma membrane"/>
    <property type="evidence" value="ECO:0007669"/>
    <property type="project" value="UniProtKB-SubCell"/>
</dbReference>
<organism evidence="8 9">
    <name type="scientific">Paludibaculum fermentans</name>
    <dbReference type="NCBI Taxonomy" id="1473598"/>
    <lineage>
        <taxon>Bacteria</taxon>
        <taxon>Pseudomonadati</taxon>
        <taxon>Acidobacteriota</taxon>
        <taxon>Terriglobia</taxon>
        <taxon>Bryobacterales</taxon>
        <taxon>Bryobacteraceae</taxon>
        <taxon>Paludibaculum</taxon>
    </lineage>
</organism>
<evidence type="ECO:0000256" key="6">
    <source>
        <dbReference type="ARBA" id="ARBA00023136"/>
    </source>
</evidence>
<keyword evidence="4 7" id="KW-0812">Transmembrane</keyword>
<dbReference type="InterPro" id="IPR032808">
    <property type="entry name" value="DoxX"/>
</dbReference>
<dbReference type="RefSeq" id="WP_194449782.1">
    <property type="nucleotide sequence ID" value="NZ_CP063849.1"/>
</dbReference>
<feature type="transmembrane region" description="Helical" evidence="7">
    <location>
        <begin position="82"/>
        <end position="106"/>
    </location>
</feature>
<feature type="transmembrane region" description="Helical" evidence="7">
    <location>
        <begin position="118"/>
        <end position="138"/>
    </location>
</feature>
<gene>
    <name evidence="8" type="ORF">IRI77_36190</name>
</gene>
<dbReference type="PANTHER" id="PTHR33452">
    <property type="entry name" value="OXIDOREDUCTASE CATD-RELATED"/>
    <property type="match status" value="1"/>
</dbReference>
<keyword evidence="6 7" id="KW-0472">Membrane</keyword>
<sequence length="158" mass="16120">MGLISFSSYRSDRLLDAGLLALRLGAGFSLFWLHGWSKLAAASGYVFQGQEWGFVAGVAGLGFPLPGVFAVAAALAESIGSLLVAVGLLTRVSAGFVGFTMLVAIYRHLSAGQSAELASLYLLAAIAIGLAAAGRYSLDAVLARGTGRAPAGELEATV</sequence>
<dbReference type="PANTHER" id="PTHR33452:SF1">
    <property type="entry name" value="INNER MEMBRANE PROTEIN YPHA-RELATED"/>
    <property type="match status" value="1"/>
</dbReference>
<dbReference type="Pfam" id="PF07681">
    <property type="entry name" value="DoxX"/>
    <property type="match status" value="1"/>
</dbReference>
<evidence type="ECO:0000256" key="3">
    <source>
        <dbReference type="ARBA" id="ARBA00022475"/>
    </source>
</evidence>
<evidence type="ECO:0000256" key="1">
    <source>
        <dbReference type="ARBA" id="ARBA00004651"/>
    </source>
</evidence>
<accession>A0A7S7SKB3</accession>
<proteinExistence type="inferred from homology"/>
<feature type="transmembrane region" description="Helical" evidence="7">
    <location>
        <begin position="54"/>
        <end position="75"/>
    </location>
</feature>